<comment type="caution">
    <text evidence="1">The sequence shown here is derived from an EMBL/GenBank/DDBJ whole genome shotgun (WGS) entry which is preliminary data.</text>
</comment>
<protein>
    <submittedName>
        <fullName evidence="1">Uncharacterized protein</fullName>
    </submittedName>
</protein>
<name>A0AAD4QEN5_9AGAM</name>
<dbReference type="Proteomes" id="UP001201163">
    <property type="component" value="Unassembled WGS sequence"/>
</dbReference>
<sequence>MHARAGGPSYGRNIVWPKYRVQRQYIHTSGSRRTSSMSLWVICSSLYPERKGGVSYNATIRILDSNISKQGWVSAGCLFETRISIATAVAEASHANGSSFESISPVSNTQTPILPFQTNSSTLCYALIR</sequence>
<organism evidence="1 2">
    <name type="scientific">Lactarius akahatsu</name>
    <dbReference type="NCBI Taxonomy" id="416441"/>
    <lineage>
        <taxon>Eukaryota</taxon>
        <taxon>Fungi</taxon>
        <taxon>Dikarya</taxon>
        <taxon>Basidiomycota</taxon>
        <taxon>Agaricomycotina</taxon>
        <taxon>Agaricomycetes</taxon>
        <taxon>Russulales</taxon>
        <taxon>Russulaceae</taxon>
        <taxon>Lactarius</taxon>
    </lineage>
</organism>
<evidence type="ECO:0000313" key="2">
    <source>
        <dbReference type="Proteomes" id="UP001201163"/>
    </source>
</evidence>
<proteinExistence type="predicted"/>
<keyword evidence="2" id="KW-1185">Reference proteome</keyword>
<reference evidence="1" key="1">
    <citation type="submission" date="2022-01" db="EMBL/GenBank/DDBJ databases">
        <title>Comparative genomics reveals a dynamic genome evolution in the ectomycorrhizal milk-cap (Lactarius) mushrooms.</title>
        <authorList>
            <consortium name="DOE Joint Genome Institute"/>
            <person name="Lebreton A."/>
            <person name="Tang N."/>
            <person name="Kuo A."/>
            <person name="LaButti K."/>
            <person name="Drula E."/>
            <person name="Barry K."/>
            <person name="Clum A."/>
            <person name="Lipzen A."/>
            <person name="Mousain D."/>
            <person name="Ng V."/>
            <person name="Wang R."/>
            <person name="Wang X."/>
            <person name="Dai Y."/>
            <person name="Henrissat B."/>
            <person name="Grigoriev I.V."/>
            <person name="Guerin-Laguette A."/>
            <person name="Yu F."/>
            <person name="Martin F.M."/>
        </authorList>
    </citation>
    <scope>NUCLEOTIDE SEQUENCE</scope>
    <source>
        <strain evidence="1">QP</strain>
    </source>
</reference>
<dbReference type="EMBL" id="JAKELL010000016">
    <property type="protein sequence ID" value="KAH8993916.1"/>
    <property type="molecule type" value="Genomic_DNA"/>
</dbReference>
<gene>
    <name evidence="1" type="ORF">EDB92DRAFT_339417</name>
</gene>
<dbReference type="AlphaFoldDB" id="A0AAD4QEN5"/>
<accession>A0AAD4QEN5</accession>
<evidence type="ECO:0000313" key="1">
    <source>
        <dbReference type="EMBL" id="KAH8993916.1"/>
    </source>
</evidence>